<proteinExistence type="predicted"/>
<keyword evidence="1" id="KW-0472">Membrane</keyword>
<reference evidence="2 3" key="1">
    <citation type="journal article" date="2024" name="BMC Genomics">
        <title>De novo assembly and annotation of Popillia japonica's genome with initial clues to its potential as an invasive pest.</title>
        <authorList>
            <person name="Cucini C."/>
            <person name="Boschi S."/>
            <person name="Funari R."/>
            <person name="Cardaioli E."/>
            <person name="Iannotti N."/>
            <person name="Marturano G."/>
            <person name="Paoli F."/>
            <person name="Bruttini M."/>
            <person name="Carapelli A."/>
            <person name="Frati F."/>
            <person name="Nardi F."/>
        </authorList>
    </citation>
    <scope>NUCLEOTIDE SEQUENCE [LARGE SCALE GENOMIC DNA]</scope>
    <source>
        <strain evidence="2">DMR45628</strain>
    </source>
</reference>
<dbReference type="EMBL" id="JASPKY010000046">
    <property type="protein sequence ID" value="KAK9745698.1"/>
    <property type="molecule type" value="Genomic_DNA"/>
</dbReference>
<evidence type="ECO:0000313" key="3">
    <source>
        <dbReference type="Proteomes" id="UP001458880"/>
    </source>
</evidence>
<keyword evidence="3" id="KW-1185">Reference proteome</keyword>
<gene>
    <name evidence="2" type="ORF">QE152_g6713</name>
</gene>
<protein>
    <submittedName>
        <fullName evidence="2">Uncharacterized protein</fullName>
    </submittedName>
</protein>
<sequence>MNTSPPVRRPYTYIHHLSAAAKASSPSTVAAAVTTAKVSAFGHTPIYLNFQRSTSSRTPNQLPPTCHLSFPRPYKSGLPLASLPPRRPTGATFAQSLFARDRLRRDPINSTALPSPTWVSARGSATRELPRTNTRCSSDCPIPRTEACRIWPSVLDAIYFIKKARDDVSSDTIKNCLKKTGFREVNDEKVINLILKIIWIQKTAIQIMFCAIIFKTIAKIAMMKNMKQKFLKLMIMRKE</sequence>
<accession>A0AAW1MHK8</accession>
<keyword evidence="1" id="KW-0812">Transmembrane</keyword>
<dbReference type="Proteomes" id="UP001458880">
    <property type="component" value="Unassembled WGS sequence"/>
</dbReference>
<evidence type="ECO:0000256" key="1">
    <source>
        <dbReference type="SAM" id="Phobius"/>
    </source>
</evidence>
<organism evidence="2 3">
    <name type="scientific">Popillia japonica</name>
    <name type="common">Japanese beetle</name>
    <dbReference type="NCBI Taxonomy" id="7064"/>
    <lineage>
        <taxon>Eukaryota</taxon>
        <taxon>Metazoa</taxon>
        <taxon>Ecdysozoa</taxon>
        <taxon>Arthropoda</taxon>
        <taxon>Hexapoda</taxon>
        <taxon>Insecta</taxon>
        <taxon>Pterygota</taxon>
        <taxon>Neoptera</taxon>
        <taxon>Endopterygota</taxon>
        <taxon>Coleoptera</taxon>
        <taxon>Polyphaga</taxon>
        <taxon>Scarabaeiformia</taxon>
        <taxon>Scarabaeidae</taxon>
        <taxon>Rutelinae</taxon>
        <taxon>Popillia</taxon>
    </lineage>
</organism>
<keyword evidence="1" id="KW-1133">Transmembrane helix</keyword>
<comment type="caution">
    <text evidence="2">The sequence shown here is derived from an EMBL/GenBank/DDBJ whole genome shotgun (WGS) entry which is preliminary data.</text>
</comment>
<feature type="transmembrane region" description="Helical" evidence="1">
    <location>
        <begin position="204"/>
        <end position="222"/>
    </location>
</feature>
<evidence type="ECO:0000313" key="2">
    <source>
        <dbReference type="EMBL" id="KAK9745698.1"/>
    </source>
</evidence>
<name>A0AAW1MHK8_POPJA</name>
<dbReference type="AlphaFoldDB" id="A0AAW1MHK8"/>